<protein>
    <recommendedName>
        <fullName evidence="3">Phage tail protein</fullName>
    </recommendedName>
</protein>
<dbReference type="InterPro" id="IPR009678">
    <property type="entry name" value="Phage_tail_completion_R"/>
</dbReference>
<evidence type="ECO:0000313" key="1">
    <source>
        <dbReference type="EMBL" id="EHJ59939.1"/>
    </source>
</evidence>
<organism evidence="1 2">
    <name type="scientific">Novosphingobium pentaromativorans US6-1</name>
    <dbReference type="NCBI Taxonomy" id="1088721"/>
    <lineage>
        <taxon>Bacteria</taxon>
        <taxon>Pseudomonadati</taxon>
        <taxon>Pseudomonadota</taxon>
        <taxon>Alphaproteobacteria</taxon>
        <taxon>Sphingomonadales</taxon>
        <taxon>Sphingomonadaceae</taxon>
        <taxon>Novosphingobium</taxon>
    </lineage>
</organism>
<dbReference type="EMBL" id="AGFM01000049">
    <property type="protein sequence ID" value="EHJ59939.1"/>
    <property type="molecule type" value="Genomic_DNA"/>
</dbReference>
<comment type="caution">
    <text evidence="1">The sequence shown here is derived from an EMBL/GenBank/DDBJ whole genome shotgun (WGS) entry which is preliminary data.</text>
</comment>
<dbReference type="AlphaFoldDB" id="G6EFJ1"/>
<keyword evidence="2" id="KW-1185">Reference proteome</keyword>
<evidence type="ECO:0008006" key="3">
    <source>
        <dbReference type="Google" id="ProtNLM"/>
    </source>
</evidence>
<gene>
    <name evidence="1" type="ORF">NSU_3112</name>
</gene>
<evidence type="ECO:0000313" key="2">
    <source>
        <dbReference type="Proteomes" id="UP000004030"/>
    </source>
</evidence>
<proteinExistence type="predicted"/>
<dbReference type="Proteomes" id="UP000004030">
    <property type="component" value="Unassembled WGS sequence"/>
</dbReference>
<dbReference type="PATRIC" id="fig|1088721.3.peg.3069"/>
<reference evidence="1 2" key="1">
    <citation type="journal article" date="2012" name="J. Bacteriol.">
        <title>Genome sequence of benzo(a)pyrene-degrading bacterium Novosphingobium pentaromativorans US6-1.</title>
        <authorList>
            <person name="Luo Y.R."/>
            <person name="Kang S.G."/>
            <person name="Kim S.J."/>
            <person name="Kim M.R."/>
            <person name="Li N."/>
            <person name="Lee J.H."/>
            <person name="Kwon K.K."/>
        </authorList>
    </citation>
    <scope>NUCLEOTIDE SEQUENCE [LARGE SCALE GENOMIC DNA]</scope>
    <source>
        <strain evidence="1 2">US6-1</strain>
    </source>
</reference>
<dbReference type="eggNOG" id="ENOG5032RTF">
    <property type="taxonomic scope" value="Bacteria"/>
</dbReference>
<dbReference type="OrthoDB" id="8564199at2"/>
<dbReference type="Pfam" id="PF06891">
    <property type="entry name" value="P2_Phage_GpR"/>
    <property type="match status" value="1"/>
</dbReference>
<dbReference type="RefSeq" id="WP_007014020.1">
    <property type="nucleotide sequence ID" value="NZ_AGFM01000049.1"/>
</dbReference>
<accession>G6EFJ1</accession>
<sequence>MKKPASLRNAIAALLPDMARDPDRLAMWVERGNVRAASNRQQGFSWEYDLIVYAENFTHDPALLFFIVTRWLRTQQPDLLTANTPGFPFEVDVIDVKTVDVKITLPLREIITAADQGDGKWQLAIVDEPDPLFPDDAPLRDYEGPITSIWVRGDDDPFQVAP</sequence>
<name>G6EFJ1_9SPHN</name>